<keyword evidence="5" id="KW-0812">Transmembrane</keyword>
<dbReference type="PROSITE" id="PS50157">
    <property type="entry name" value="ZINC_FINGER_C2H2_2"/>
    <property type="match status" value="1"/>
</dbReference>
<protein>
    <recommendedName>
        <fullName evidence="10">C2H2-type domain-containing protein</fullName>
    </recommendedName>
</protein>
<dbReference type="EMBL" id="JBGBPQ010000014">
    <property type="protein sequence ID" value="KAL1511477.1"/>
    <property type="molecule type" value="Genomic_DNA"/>
</dbReference>
<evidence type="ECO:0000256" key="4">
    <source>
        <dbReference type="ARBA" id="ARBA00022679"/>
    </source>
</evidence>
<dbReference type="PANTHER" id="PTHR13036">
    <property type="entry name" value="BETA1,4 MANNOSYLTRANSFERASE"/>
    <property type="match status" value="1"/>
</dbReference>
<comment type="pathway">
    <text evidence="2">Protein modification; protein glycosylation.</text>
</comment>
<evidence type="ECO:0000256" key="2">
    <source>
        <dbReference type="ARBA" id="ARBA00004922"/>
    </source>
</evidence>
<dbReference type="Proteomes" id="UP001515480">
    <property type="component" value="Unassembled WGS sequence"/>
</dbReference>
<evidence type="ECO:0000256" key="8">
    <source>
        <dbReference type="ARBA" id="ARBA00023136"/>
    </source>
</evidence>
<dbReference type="PANTHER" id="PTHR13036:SF0">
    <property type="entry name" value="CHITOBIOSYLDIPHOSPHODOLICHOL BETA-MANNOSYLTRANSFERASE"/>
    <property type="match status" value="1"/>
</dbReference>
<evidence type="ECO:0000256" key="6">
    <source>
        <dbReference type="ARBA" id="ARBA00022824"/>
    </source>
</evidence>
<accession>A0AB34J5H5</accession>
<dbReference type="Pfam" id="PF13692">
    <property type="entry name" value="Glyco_trans_1_4"/>
    <property type="match status" value="1"/>
</dbReference>
<keyword evidence="3" id="KW-0328">Glycosyltransferase</keyword>
<evidence type="ECO:0000256" key="3">
    <source>
        <dbReference type="ARBA" id="ARBA00022676"/>
    </source>
</evidence>
<keyword evidence="9" id="KW-0479">Metal-binding</keyword>
<dbReference type="InterPro" id="IPR026051">
    <property type="entry name" value="ALG1-like"/>
</dbReference>
<keyword evidence="6" id="KW-0256">Endoplasmic reticulum</keyword>
<keyword evidence="7" id="KW-1133">Transmembrane helix</keyword>
<sequence length="477" mass="52835">MRAAVLVLGDVGRSPRMQYHALSLAQHCSKVYLIGHVGERCVPQVEVQQNIIPILMSADLFPRPKSRFLYVLCLPLKAVVQMVQLLWTLLVVLPRPDLLLVQTPPAIPTLAAAWALRLLRGCTVVVDWHNLGYSVLQQSLGTRHALVVVSRMYEQIFGRALDGHLCVTRAMADFLHQEWAVKARVLYDRPPSFFRRLDVEQRHALFRRLQPLFVRPSGEPIWKAVDGVAAEWVDGATPFTCLDHQGRAVERARRPMLLVSSTSWSADEDFALLLDSLAAADARLAGSLPEGHGLAIVAIITGKGPQKAMYEARMATMALHHVAVATMWLAPGDYPQLLGSADLGVCLHTSTSGLDLPMKVLDMFGCNLPVCAVGFQCISELVKHQVNGFVFHSREELTSQLLELLSPSTEARATLTCLRQGVSNVETIQPRWAENWSEIALPLFADQTAERLDHGRCVRYAASMLPFGVLLARWALS</sequence>
<dbReference type="GO" id="GO:0005789">
    <property type="term" value="C:endoplasmic reticulum membrane"/>
    <property type="evidence" value="ECO:0007669"/>
    <property type="project" value="UniProtKB-SubCell"/>
</dbReference>
<dbReference type="InterPro" id="IPR013087">
    <property type="entry name" value="Znf_C2H2_type"/>
</dbReference>
<dbReference type="AlphaFoldDB" id="A0AB34J5H5"/>
<proteinExistence type="predicted"/>
<evidence type="ECO:0000256" key="7">
    <source>
        <dbReference type="ARBA" id="ARBA00022989"/>
    </source>
</evidence>
<dbReference type="GO" id="GO:0008270">
    <property type="term" value="F:zinc ion binding"/>
    <property type="evidence" value="ECO:0007669"/>
    <property type="project" value="UniProtKB-KW"/>
</dbReference>
<comment type="subcellular location">
    <subcellularLocation>
        <location evidence="1">Endoplasmic reticulum membrane</location>
        <topology evidence="1">Single-pass membrane protein</topology>
    </subcellularLocation>
</comment>
<comment type="caution">
    <text evidence="11">The sequence shown here is derived from an EMBL/GenBank/DDBJ whole genome shotgun (WGS) entry which is preliminary data.</text>
</comment>
<evidence type="ECO:0000313" key="12">
    <source>
        <dbReference type="Proteomes" id="UP001515480"/>
    </source>
</evidence>
<evidence type="ECO:0000256" key="5">
    <source>
        <dbReference type="ARBA" id="ARBA00022692"/>
    </source>
</evidence>
<evidence type="ECO:0000259" key="10">
    <source>
        <dbReference type="PROSITE" id="PS50157"/>
    </source>
</evidence>
<dbReference type="SUPFAM" id="SSF53756">
    <property type="entry name" value="UDP-Glycosyltransferase/glycogen phosphorylase"/>
    <property type="match status" value="1"/>
</dbReference>
<reference evidence="11 12" key="1">
    <citation type="journal article" date="2024" name="Science">
        <title>Giant polyketide synthase enzymes in the biosynthesis of giant marine polyether toxins.</title>
        <authorList>
            <person name="Fallon T.R."/>
            <person name="Shende V.V."/>
            <person name="Wierzbicki I.H."/>
            <person name="Pendleton A.L."/>
            <person name="Watervoot N.F."/>
            <person name="Auber R.P."/>
            <person name="Gonzalez D.J."/>
            <person name="Wisecaver J.H."/>
            <person name="Moore B.S."/>
        </authorList>
    </citation>
    <scope>NUCLEOTIDE SEQUENCE [LARGE SCALE GENOMIC DNA]</scope>
    <source>
        <strain evidence="11 12">12B1</strain>
    </source>
</reference>
<keyword evidence="12" id="KW-1185">Reference proteome</keyword>
<feature type="domain" description="C2H2-type" evidence="10">
    <location>
        <begin position="364"/>
        <end position="397"/>
    </location>
</feature>
<dbReference type="Gene3D" id="3.40.50.2000">
    <property type="entry name" value="Glycogen Phosphorylase B"/>
    <property type="match status" value="1"/>
</dbReference>
<organism evidence="11 12">
    <name type="scientific">Prymnesium parvum</name>
    <name type="common">Toxic golden alga</name>
    <dbReference type="NCBI Taxonomy" id="97485"/>
    <lineage>
        <taxon>Eukaryota</taxon>
        <taxon>Haptista</taxon>
        <taxon>Haptophyta</taxon>
        <taxon>Prymnesiophyceae</taxon>
        <taxon>Prymnesiales</taxon>
        <taxon>Prymnesiaceae</taxon>
        <taxon>Prymnesium</taxon>
    </lineage>
</organism>
<dbReference type="GO" id="GO:0000030">
    <property type="term" value="F:mannosyltransferase activity"/>
    <property type="evidence" value="ECO:0007669"/>
    <property type="project" value="InterPro"/>
</dbReference>
<gene>
    <name evidence="11" type="ORF">AB1Y20_006275</name>
</gene>
<keyword evidence="4" id="KW-0808">Transferase</keyword>
<evidence type="ECO:0000313" key="11">
    <source>
        <dbReference type="EMBL" id="KAL1511477.1"/>
    </source>
</evidence>
<evidence type="ECO:0000256" key="9">
    <source>
        <dbReference type="PROSITE-ProRule" id="PRU00042"/>
    </source>
</evidence>
<dbReference type="InterPro" id="IPR028098">
    <property type="entry name" value="Glyco_trans_4-like_N"/>
</dbReference>
<evidence type="ECO:0000256" key="1">
    <source>
        <dbReference type="ARBA" id="ARBA00004389"/>
    </source>
</evidence>
<keyword evidence="9" id="KW-0862">Zinc</keyword>
<dbReference type="Pfam" id="PF13579">
    <property type="entry name" value="Glyco_trans_4_4"/>
    <property type="match status" value="1"/>
</dbReference>
<name>A0AB34J5H5_PRYPA</name>
<keyword evidence="9" id="KW-0863">Zinc-finger</keyword>
<keyword evidence="8" id="KW-0472">Membrane</keyword>